<sequence length="99" mass="11252">MQTRKLAHRARKSVRSVVRRHWITVAFRRAKVWEPARCTALARVDFAWLVDSVRRDQFWTGATGGGPSSVVLPSSFGDLQDRGARPAQSYTARRALSWL</sequence>
<name>A0A5S6QAF1_TRIMR</name>
<accession>A0A5S6QAF1</accession>
<reference evidence="2" key="1">
    <citation type="submission" date="2019-12" db="UniProtKB">
        <authorList>
            <consortium name="WormBaseParasite"/>
        </authorList>
    </citation>
    <scope>IDENTIFICATION</scope>
</reference>
<keyword evidence="1" id="KW-1185">Reference proteome</keyword>
<organism evidence="1 2">
    <name type="scientific">Trichuris muris</name>
    <name type="common">Mouse whipworm</name>
    <dbReference type="NCBI Taxonomy" id="70415"/>
    <lineage>
        <taxon>Eukaryota</taxon>
        <taxon>Metazoa</taxon>
        <taxon>Ecdysozoa</taxon>
        <taxon>Nematoda</taxon>
        <taxon>Enoplea</taxon>
        <taxon>Dorylaimia</taxon>
        <taxon>Trichinellida</taxon>
        <taxon>Trichuridae</taxon>
        <taxon>Trichuris</taxon>
    </lineage>
</organism>
<proteinExistence type="predicted"/>
<evidence type="ECO:0000313" key="2">
    <source>
        <dbReference type="WBParaSite" id="TMUE_1000003947.1"/>
    </source>
</evidence>
<dbReference type="WBParaSite" id="TMUE_1000003947.1">
    <property type="protein sequence ID" value="TMUE_1000003947.1"/>
    <property type="gene ID" value="WBGene00298820"/>
</dbReference>
<protein>
    <submittedName>
        <fullName evidence="2">BRCT domain-containing protein</fullName>
    </submittedName>
</protein>
<evidence type="ECO:0000313" key="1">
    <source>
        <dbReference type="Proteomes" id="UP000046395"/>
    </source>
</evidence>
<dbReference type="Proteomes" id="UP000046395">
    <property type="component" value="Unassembled WGS sequence"/>
</dbReference>
<dbReference type="AlphaFoldDB" id="A0A5S6QAF1"/>